<sequence>MLWLSLALVVLLAAGTAAWGAPRDQWDYRRVSRAGLPAVTFTGDKTTPDTLKLYMQLFVERVRDGDVDGLEDLSWHDHWFARRTEAAGARWLIRSYGKGAAGPVTINMTEEDPYDVRGGTIHFRRTGQQQDFTVFKQNGLWLFAIAPDWNKSPNSSGRQPLKA</sequence>
<evidence type="ECO:0008006" key="3">
    <source>
        <dbReference type="Google" id="ProtNLM"/>
    </source>
</evidence>
<name>A0A1J4NSD2_9ACTN</name>
<proteinExistence type="predicted"/>
<evidence type="ECO:0000313" key="2">
    <source>
        <dbReference type="Proteomes" id="UP000034196"/>
    </source>
</evidence>
<organism evidence="1 2">
    <name type="scientific">Streptomyces mangrovisoli</name>
    <dbReference type="NCBI Taxonomy" id="1428628"/>
    <lineage>
        <taxon>Bacteria</taxon>
        <taxon>Bacillati</taxon>
        <taxon>Actinomycetota</taxon>
        <taxon>Actinomycetes</taxon>
        <taxon>Kitasatosporales</taxon>
        <taxon>Streptomycetaceae</taxon>
        <taxon>Streptomyces</taxon>
    </lineage>
</organism>
<reference evidence="1" key="1">
    <citation type="submission" date="2016-10" db="EMBL/GenBank/DDBJ databases">
        <title>Genome sequence of Streptomyces mangrovisoli MUSC 149.</title>
        <authorList>
            <person name="Lee L.-H."/>
            <person name="Ser H.-L."/>
        </authorList>
    </citation>
    <scope>NUCLEOTIDE SEQUENCE [LARGE SCALE GENOMIC DNA]</scope>
    <source>
        <strain evidence="1">MUSC 149</strain>
    </source>
</reference>
<dbReference type="AlphaFoldDB" id="A0A1J4NSD2"/>
<accession>A0A1J4NSD2</accession>
<dbReference type="Proteomes" id="UP000034196">
    <property type="component" value="Unassembled WGS sequence"/>
</dbReference>
<protein>
    <recommendedName>
        <fullName evidence="3">DUF4878 domain-containing protein</fullName>
    </recommendedName>
</protein>
<comment type="caution">
    <text evidence="1">The sequence shown here is derived from an EMBL/GenBank/DDBJ whole genome shotgun (WGS) entry which is preliminary data.</text>
</comment>
<keyword evidence="2" id="KW-1185">Reference proteome</keyword>
<gene>
    <name evidence="1" type="ORF">WN71_024230</name>
</gene>
<dbReference type="EMBL" id="LAVA02000058">
    <property type="protein sequence ID" value="OIJ65377.1"/>
    <property type="molecule type" value="Genomic_DNA"/>
</dbReference>
<evidence type="ECO:0000313" key="1">
    <source>
        <dbReference type="EMBL" id="OIJ65377.1"/>
    </source>
</evidence>